<evidence type="ECO:0000313" key="1">
    <source>
        <dbReference type="EMBL" id="MBB5937233.1"/>
    </source>
</evidence>
<dbReference type="AlphaFoldDB" id="A0A7W9UZN5"/>
<dbReference type="InterPro" id="IPR011990">
    <property type="entry name" value="TPR-like_helical_dom_sf"/>
</dbReference>
<dbReference type="RefSeq" id="WP_246495090.1">
    <property type="nucleotide sequence ID" value="NZ_JACHJL010000010.1"/>
</dbReference>
<reference evidence="1 2" key="1">
    <citation type="submission" date="2020-08" db="EMBL/GenBank/DDBJ databases">
        <title>Genomic Encyclopedia of Type Strains, Phase III (KMG-III): the genomes of soil and plant-associated and newly described type strains.</title>
        <authorList>
            <person name="Whitman W."/>
        </authorList>
    </citation>
    <scope>NUCLEOTIDE SEQUENCE [LARGE SCALE GENOMIC DNA]</scope>
    <source>
        <strain evidence="1 2">CECT 8305</strain>
    </source>
</reference>
<dbReference type="EMBL" id="JACHJL010000010">
    <property type="protein sequence ID" value="MBB5937233.1"/>
    <property type="molecule type" value="Genomic_DNA"/>
</dbReference>
<protein>
    <submittedName>
        <fullName evidence="1">Tetratricopeptide (TPR) repeat protein</fullName>
    </submittedName>
</protein>
<name>A0A7W9UZN5_9ACTN</name>
<dbReference type="Proteomes" id="UP000588098">
    <property type="component" value="Unassembled WGS sequence"/>
</dbReference>
<evidence type="ECO:0000313" key="2">
    <source>
        <dbReference type="Proteomes" id="UP000588098"/>
    </source>
</evidence>
<proteinExistence type="predicted"/>
<sequence length="284" mass="30480">MDATKGSGTLVPTATNHLKMLLNLVKQSSHDDRTRRRLAAVTADTAMQTGWYTFDGGAHAEGQRFFLAALRAAHASGDPRLRAGALAFLAIHAYSVGDPRDAVTAALAARQSIGMHDAPALHAMLATRQARGHARLREARQAEAALDEARSLCAEGRGEHDPHWLYWINPGEILGQTGSCYLELGQPAKAAVAFKSARSCLNRKEARTHAQFLSRAATAQLQAGDVDGGCVIGQEVLTLAEDIRSARLDEHLRSMLAQACQSDSLPSRELVERGTASLTERVAS</sequence>
<organism evidence="1 2">
    <name type="scientific">Streptomyces zagrosensis</name>
    <dbReference type="NCBI Taxonomy" id="1042984"/>
    <lineage>
        <taxon>Bacteria</taxon>
        <taxon>Bacillati</taxon>
        <taxon>Actinomycetota</taxon>
        <taxon>Actinomycetes</taxon>
        <taxon>Kitasatosporales</taxon>
        <taxon>Streptomycetaceae</taxon>
        <taxon>Streptomyces</taxon>
    </lineage>
</organism>
<dbReference type="Gene3D" id="1.25.40.10">
    <property type="entry name" value="Tetratricopeptide repeat domain"/>
    <property type="match status" value="1"/>
</dbReference>
<accession>A0A7W9UZN5</accession>
<dbReference type="SUPFAM" id="SSF48452">
    <property type="entry name" value="TPR-like"/>
    <property type="match status" value="1"/>
</dbReference>
<comment type="caution">
    <text evidence="1">The sequence shown here is derived from an EMBL/GenBank/DDBJ whole genome shotgun (WGS) entry which is preliminary data.</text>
</comment>
<keyword evidence="2" id="KW-1185">Reference proteome</keyword>
<gene>
    <name evidence="1" type="ORF">FHS42_004312</name>
</gene>